<protein>
    <submittedName>
        <fullName evidence="2">VOC family protein</fullName>
    </submittedName>
</protein>
<dbReference type="Gene3D" id="3.10.180.10">
    <property type="entry name" value="2,3-Dihydroxybiphenyl 1,2-Dioxygenase, domain 1"/>
    <property type="match status" value="1"/>
</dbReference>
<dbReference type="PANTHER" id="PTHR34109:SF1">
    <property type="entry name" value="VOC DOMAIN-CONTAINING PROTEIN"/>
    <property type="match status" value="1"/>
</dbReference>
<evidence type="ECO:0000259" key="1">
    <source>
        <dbReference type="Pfam" id="PF00903"/>
    </source>
</evidence>
<dbReference type="Proteomes" id="UP001597102">
    <property type="component" value="Unassembled WGS sequence"/>
</dbReference>
<accession>A0ABW3J733</accession>
<dbReference type="PANTHER" id="PTHR34109">
    <property type="entry name" value="BNAUNNG04460D PROTEIN-RELATED"/>
    <property type="match status" value="1"/>
</dbReference>
<keyword evidence="3" id="KW-1185">Reference proteome</keyword>
<evidence type="ECO:0000313" key="3">
    <source>
        <dbReference type="Proteomes" id="UP001597102"/>
    </source>
</evidence>
<evidence type="ECO:0000313" key="2">
    <source>
        <dbReference type="EMBL" id="MFD0985904.1"/>
    </source>
</evidence>
<reference evidence="3" key="1">
    <citation type="journal article" date="2019" name="Int. J. Syst. Evol. Microbiol.">
        <title>The Global Catalogue of Microorganisms (GCM) 10K type strain sequencing project: providing services to taxonomists for standard genome sequencing and annotation.</title>
        <authorList>
            <consortium name="The Broad Institute Genomics Platform"/>
            <consortium name="The Broad Institute Genome Sequencing Center for Infectious Disease"/>
            <person name="Wu L."/>
            <person name="Ma J."/>
        </authorList>
    </citation>
    <scope>NUCLEOTIDE SEQUENCE [LARGE SCALE GENOMIC DNA]</scope>
    <source>
        <strain evidence="3">CCUG 61697</strain>
    </source>
</reference>
<name>A0ABW3J733_9HYPH</name>
<proteinExistence type="predicted"/>
<sequence>MREQPNLPPLYPHLCVLGGLDAIAFYEKAFDAECVVKLVDEGGSRVRFAQLEIFGGQFTIHDEVPECNGAVFSPEEWPTSVALTITLSTPDAVTDAMRRAVESGAEVVFETQDLLEWCVRHGRVRDPFGHVWAFQAFLPCN</sequence>
<dbReference type="Pfam" id="PF00903">
    <property type="entry name" value="Glyoxalase"/>
    <property type="match status" value="1"/>
</dbReference>
<dbReference type="InterPro" id="IPR029068">
    <property type="entry name" value="Glyas_Bleomycin-R_OHBP_Dase"/>
</dbReference>
<feature type="domain" description="Glyoxalase/fosfomycin resistance/dioxygenase" evidence="1">
    <location>
        <begin position="22"/>
        <end position="134"/>
    </location>
</feature>
<organism evidence="2 3">
    <name type="scientific">Methyloligella solikamskensis</name>
    <dbReference type="NCBI Taxonomy" id="1177756"/>
    <lineage>
        <taxon>Bacteria</taxon>
        <taxon>Pseudomonadati</taxon>
        <taxon>Pseudomonadota</taxon>
        <taxon>Alphaproteobacteria</taxon>
        <taxon>Hyphomicrobiales</taxon>
        <taxon>Hyphomicrobiaceae</taxon>
        <taxon>Methyloligella</taxon>
    </lineage>
</organism>
<dbReference type="SUPFAM" id="SSF54593">
    <property type="entry name" value="Glyoxalase/Bleomycin resistance protein/Dihydroxybiphenyl dioxygenase"/>
    <property type="match status" value="1"/>
</dbReference>
<gene>
    <name evidence="2" type="ORF">ACFQ2F_02200</name>
</gene>
<dbReference type="RefSeq" id="WP_379085053.1">
    <property type="nucleotide sequence ID" value="NZ_JBHTJO010000001.1"/>
</dbReference>
<dbReference type="EMBL" id="JBHTJO010000001">
    <property type="protein sequence ID" value="MFD0985904.1"/>
    <property type="molecule type" value="Genomic_DNA"/>
</dbReference>
<dbReference type="InterPro" id="IPR004360">
    <property type="entry name" value="Glyas_Fos-R_dOase_dom"/>
</dbReference>
<comment type="caution">
    <text evidence="2">The sequence shown here is derived from an EMBL/GenBank/DDBJ whole genome shotgun (WGS) entry which is preliminary data.</text>
</comment>